<keyword evidence="12" id="KW-0443">Lipid metabolism</keyword>
<dbReference type="Pfam" id="PF03098">
    <property type="entry name" value="An_peroxidase"/>
    <property type="match status" value="1"/>
</dbReference>
<sequence>MKAITSLISSVLLKFIHEDFHEIYSRMSLLDRFLLLIVHAVDKMVPWHKLPVFLGLAYLEVRRHLHQEYNLLNVGQSPVGTRFDPANYPYRTADGKFNDPFNEGVGSQNSFFGRNCAPVDQKTKLLRPDPMVVATKLLGRRKFIDTGKQFNMIAASWIQFMIHDWIDHLEDTRQIELVAPKEVANKCPLSSFRFFKTKEVPTGFFEIKTGSLNIRTPWWDSSVIYGSNSKILDRVRTYKDGKLKISEETGLLLHEEDGLAISGDIRNSWVGVSALQALFIKEHNAVCDALKDEDKDLEDEDLYRYARLVTSAVIAKIHTIDWTVQLLKTDTLLAGMRANWYGLLGKKFKDSFGHAGSSILGGVVGMKKPQNHGVPYSLTEDFTSVYRMHSLLPDHLQMRDIDDEPGTNKSLPLIQEISMGNLIGRKGEETMSQIGFTKLMVSMGHQASGALELMNYPLWLRDIVPHDPNGQDRPDHVDLAALEIYRDRERNVPRYNDFRRSMFMIPITKWEDLTDDEEAIEVLDDVYDGDVEELDLLVGLMAEKKIKGFAISETAFYIFLIMATRRLEADRFFTSDFNETIYTKKGLKWVNTTESLKDVFDRHYPEMTDKWMNSESAFSVEEVSYRKFQVFSIMSHRLSRDEKENWMGSSHKQKRRSPLRIPASDNSALIAENKLTLIGRVTNPSVQRPRALVDYMIQFWGLESRVTGRELGPERFYFRFEAEADLQLVLKRAPYHFKKWMFILQRWEPVVSERFPAFIPFWIKIHDIPLHHCTEQTLKTIGKALGPLVDKDLSEGRIRVNINGLAPLEMKMQIRLPTGEVTTVQLEYERLEKHCFKCFSLSHEERSCPLVSAAKDGDGRSLGLNQNRTLQNLEDDKRRQDSRRSYRQPPRSDVSRDRGEHSSYPQRGHHRHYSSSSYQRGESHRSSGFRGEVRSGGRSATLRSPLRAPSQTENNSVYRNRPIHRSSSNREEYSAQLNALSGGSHRRQPSHLPSNRDRVEETPAASKVRSLPDQSGQSPLIQETEQVVIRASTREKAAVVSSSKARRPALERIPQVATSPVQSHQLVTSSNSDRLQDVAIQYLGEPSQQAMCRGELLVGDCSKFGLPSPPPVPQDVEVRIPASLRLGSPIESVTITLPSKMPATKATRKRKVPAAKPVKPVIRSSTNTRGTRSPLKGTSLRKQAVTGTKLSSRKKLRVDSLPETQAGGFSQSTRPSSLVITSWNCQGMGSTLTVRRLRELRLSIFPDILFLMETKNQDEYVTNEFQKMDYDNIFTIPPQGLSGGLALFWKKEVEVEILESAVNFIDAKITFKKISSYVTFIYGAPQIENRSSFWDRISALGALRSSAWLLTGDFNDILDNSEKKGGPLRWEGSFIAFRSFVSQNGLWDIKHSGNPLSWRGTRYSHFIKSRLDRSMSNCAWAEDFPTSRCVYLRFEGSDHRPLVTYFGAAPKKKKRPFRFDRRLREKQEIRDLVKETWELARNNSVLHKISSCRQNIIQWTKEQNANSSRKISITQQKLEAALSSDLPDSALIGALTLELEDAYTQEEMFWKQRSRVLWLHSGDRNTGYFHAITRSRRTMNRLSVIEDSQGQEFHEEDQIASTISDYFKEIFTTNNNVDLNVVEEAISPSISAQCNAALISVPSTQEIKEALFSIDGDKAPGPDGFSAAFYHAYWDIIGEDVSRDIRLFFETSYLSPRQNETHVTLIPKITAPRKVSDYRPIALCNVHYKIIAKILTSRLQPWLSELISKHQTAFVPGRAIADNVLITHEILHFLRISGAKKHCSMAIKTDMSKAYDRIEWSFLKAVLERLGFHERWISWIMECVTSVSYSFLINGSPQGNVLPSRGLRQGDPLSPYLFILCTEVLSGLCKRAQEKGVLVGIRVARGSPQVNHLLFADDTMFFCKTNPTCCAALSSILSRYEQASGQCINSNKSAITFSSKTPQAIKVRVKQTLRIEKEGGIGKYLGLPEHFGRKKRDIFSSIVDRIRQRSHSWATKFLSGAGKQILLKSVLASMPTYAMTCFKLPLSLCKQIQSLLTRFWWDSKPDKRKMAWISWDNLTLPKNAGGLGFREIENFNDSLLAKLSWRIIQEPESLLSQVLLGKYCHSSSFMDCSAPSSASHGWRGILAGREILRKGVGWAIGNGAKIKVWSDPWLSSVSPLCPFGPPHEDNKDLVVRDLLLPGSIGWDVTALRQHLPQYEDVIRKIPIGSSPLEDIMVWLPDKSGCYTTKTGYALAKLNSTPVKHRSFNWQKNVWKVKTVPKIKHFLWKAMNNALPLGECLARRGLTEDTKCKRCGNPENPLHLLLLCPFAAKVWELAPVLFKPIGHIHSSLELLLGSTNRMLPLPPTGLSSAPLFPWIFWHLWKARNLVVFEDRTISEEEVLLRAITDARSWMDAQALLPLPQMRSQSPAVPPIFPEAFTCFVDAAWSDKGFCGQGWYFQDTNKVMLFQKKASCSFVGSALFAETLALQSALVDAKSAGLQQLIVFSDCKVLISLLNSGNSIVELRGLLQDIRELSVSFTLIRFFFISRSSNVLADSLAKAALADVISSPPSGD</sequence>
<dbReference type="GO" id="GO:0004601">
    <property type="term" value="F:peroxidase activity"/>
    <property type="evidence" value="ECO:0007669"/>
    <property type="project" value="UniProtKB-KW"/>
</dbReference>
<evidence type="ECO:0000256" key="3">
    <source>
        <dbReference type="ARBA" id="ARBA00022516"/>
    </source>
</evidence>
<dbReference type="Pfam" id="PF13966">
    <property type="entry name" value="zf-RVT"/>
    <property type="match status" value="1"/>
</dbReference>
<keyword evidence="10" id="KW-0560">Oxidoreductase</keyword>
<dbReference type="GO" id="GO:0016702">
    <property type="term" value="F:oxidoreductase activity, acting on single donors with incorporation of molecular oxygen, incorporation of two atoms of oxygen"/>
    <property type="evidence" value="ECO:0007669"/>
    <property type="project" value="TreeGrafter"/>
</dbReference>
<dbReference type="InterPro" id="IPR050783">
    <property type="entry name" value="Oxylipin_biosynth_metab"/>
</dbReference>
<keyword evidence="11 14" id="KW-0408">Iron</keyword>
<dbReference type="Proteomes" id="UP000694240">
    <property type="component" value="Chromosome 8"/>
</dbReference>
<evidence type="ECO:0000256" key="1">
    <source>
        <dbReference type="ARBA" id="ARBA00001913"/>
    </source>
</evidence>
<accession>A0A8T2ARC4</accession>
<dbReference type="CDD" id="cd06222">
    <property type="entry name" value="RNase_H_like"/>
    <property type="match status" value="1"/>
</dbReference>
<feature type="compositionally biased region" description="Polar residues" evidence="15">
    <location>
        <begin position="863"/>
        <end position="872"/>
    </location>
</feature>
<dbReference type="GO" id="GO:0006633">
    <property type="term" value="P:fatty acid biosynthetic process"/>
    <property type="evidence" value="ECO:0007669"/>
    <property type="project" value="UniProtKB-KW"/>
</dbReference>
<dbReference type="PROSITE" id="PS50878">
    <property type="entry name" value="RT_POL"/>
    <property type="match status" value="1"/>
</dbReference>
<feature type="domain" description="Reverse transcriptase" evidence="16">
    <location>
        <begin position="1687"/>
        <end position="1969"/>
    </location>
</feature>
<dbReference type="Pfam" id="PF14392">
    <property type="entry name" value="zf-CCHC_4"/>
    <property type="match status" value="1"/>
</dbReference>
<evidence type="ECO:0000256" key="11">
    <source>
        <dbReference type="ARBA" id="ARBA00023004"/>
    </source>
</evidence>
<dbReference type="FunFam" id="1.10.640.10:FF:000011">
    <property type="entry name" value="Alpha-dioxygenase 1"/>
    <property type="match status" value="1"/>
</dbReference>
<dbReference type="GO" id="GO:0003676">
    <property type="term" value="F:nucleic acid binding"/>
    <property type="evidence" value="ECO:0007669"/>
    <property type="project" value="InterPro"/>
</dbReference>
<name>A0A8T2ARC4_9BRAS</name>
<feature type="compositionally biased region" description="Polar residues" evidence="15">
    <location>
        <begin position="949"/>
        <end position="958"/>
    </location>
</feature>
<dbReference type="PANTHER" id="PTHR11903">
    <property type="entry name" value="PROSTAGLANDIN G/H SYNTHASE"/>
    <property type="match status" value="1"/>
</dbReference>
<dbReference type="GO" id="GO:0001676">
    <property type="term" value="P:long-chain fatty acid metabolic process"/>
    <property type="evidence" value="ECO:0007669"/>
    <property type="project" value="UniProtKB-ARBA"/>
</dbReference>
<evidence type="ECO:0000256" key="5">
    <source>
        <dbReference type="ARBA" id="ARBA00022617"/>
    </source>
</evidence>
<dbReference type="InterPro" id="IPR025558">
    <property type="entry name" value="DUF4283"/>
</dbReference>
<comment type="cofactor">
    <cofactor evidence="1">
        <name>Ca(2+)</name>
        <dbReference type="ChEBI" id="CHEBI:29108"/>
    </cofactor>
</comment>
<feature type="compositionally biased region" description="Polar residues" evidence="15">
    <location>
        <begin position="1012"/>
        <end position="1022"/>
    </location>
</feature>
<dbReference type="GO" id="GO:0004523">
    <property type="term" value="F:RNA-DNA hybrid ribonuclease activity"/>
    <property type="evidence" value="ECO:0007669"/>
    <property type="project" value="InterPro"/>
</dbReference>
<feature type="compositionally biased region" description="Basic and acidic residues" evidence="15">
    <location>
        <begin position="874"/>
        <end position="884"/>
    </location>
</feature>
<keyword evidence="9" id="KW-0223">Dioxygenase</keyword>
<evidence type="ECO:0000259" key="16">
    <source>
        <dbReference type="PROSITE" id="PS50878"/>
    </source>
</evidence>
<feature type="region of interest" description="Disordered" evidence="15">
    <location>
        <begin position="1164"/>
        <end position="1197"/>
    </location>
</feature>
<keyword evidence="8" id="KW-0276">Fatty acid metabolism</keyword>
<evidence type="ECO:0000313" key="18">
    <source>
        <dbReference type="Proteomes" id="UP000694240"/>
    </source>
</evidence>
<keyword evidence="3" id="KW-0444">Lipid biosynthesis</keyword>
<keyword evidence="4 17" id="KW-0575">Peroxidase</keyword>
<feature type="compositionally biased region" description="Basic and acidic residues" evidence="15">
    <location>
        <begin position="921"/>
        <end position="935"/>
    </location>
</feature>
<keyword evidence="5 14" id="KW-0349">Heme</keyword>
<feature type="binding site" description="axial binding residue" evidence="14">
    <location>
        <position position="389"/>
    </location>
    <ligand>
        <name>heme b</name>
        <dbReference type="ChEBI" id="CHEBI:60344"/>
    </ligand>
    <ligandPart>
        <name>Fe</name>
        <dbReference type="ChEBI" id="CHEBI:18248"/>
    </ligandPart>
</feature>
<dbReference type="InterPro" id="IPR044730">
    <property type="entry name" value="RNase_H-like_dom_plant"/>
</dbReference>
<evidence type="ECO:0000313" key="17">
    <source>
        <dbReference type="EMBL" id="KAG7575585.1"/>
    </source>
</evidence>
<comment type="caution">
    <text evidence="17">The sequence shown here is derived from an EMBL/GenBank/DDBJ whole genome shotgun (WGS) entry which is preliminary data.</text>
</comment>
<protein>
    <submittedName>
        <fullName evidence="17">Hem peroxidase superfamily</fullName>
    </submittedName>
</protein>
<evidence type="ECO:0000256" key="4">
    <source>
        <dbReference type="ARBA" id="ARBA00022559"/>
    </source>
</evidence>
<comment type="cofactor">
    <cofactor evidence="2">
        <name>heme b</name>
        <dbReference type="ChEBI" id="CHEBI:60344"/>
    </cofactor>
</comment>
<dbReference type="PROSITE" id="PS50292">
    <property type="entry name" value="PEROXIDASE_3"/>
    <property type="match status" value="1"/>
</dbReference>
<dbReference type="Pfam" id="PF00078">
    <property type="entry name" value="RVT_1"/>
    <property type="match status" value="1"/>
</dbReference>
<dbReference type="CDD" id="cd09818">
    <property type="entry name" value="PIOX_like"/>
    <property type="match status" value="1"/>
</dbReference>
<feature type="region of interest" description="Disordered" evidence="15">
    <location>
        <begin position="852"/>
        <end position="1022"/>
    </location>
</feature>
<dbReference type="Pfam" id="PF14111">
    <property type="entry name" value="DUF4283"/>
    <property type="match status" value="1"/>
</dbReference>
<reference evidence="17 18" key="1">
    <citation type="submission" date="2020-12" db="EMBL/GenBank/DDBJ databases">
        <title>Concerted genomic and epigenomic changes stabilize Arabidopsis allopolyploids.</title>
        <authorList>
            <person name="Chen Z."/>
        </authorList>
    </citation>
    <scope>NUCLEOTIDE SEQUENCE [LARGE SCALE GENOMIC DNA]</scope>
    <source>
        <strain evidence="17">Allo738</strain>
        <tissue evidence="17">Leaf</tissue>
    </source>
</reference>
<gene>
    <name evidence="17" type="ORF">ISN45_Aa03g000710</name>
</gene>
<evidence type="ECO:0000256" key="10">
    <source>
        <dbReference type="ARBA" id="ARBA00023002"/>
    </source>
</evidence>
<dbReference type="Pfam" id="PF13456">
    <property type="entry name" value="RVT_3"/>
    <property type="match status" value="1"/>
</dbReference>
<dbReference type="InterPro" id="IPR019791">
    <property type="entry name" value="Haem_peroxidase_animal"/>
</dbReference>
<evidence type="ECO:0000256" key="6">
    <source>
        <dbReference type="ARBA" id="ARBA00022723"/>
    </source>
</evidence>
<dbReference type="GO" id="GO:0046872">
    <property type="term" value="F:metal ion binding"/>
    <property type="evidence" value="ECO:0007669"/>
    <property type="project" value="UniProtKB-KW"/>
</dbReference>
<evidence type="ECO:0000256" key="9">
    <source>
        <dbReference type="ARBA" id="ARBA00022964"/>
    </source>
</evidence>
<evidence type="ECO:0000256" key="13">
    <source>
        <dbReference type="ARBA" id="ARBA00023160"/>
    </source>
</evidence>
<dbReference type="InterPro" id="IPR025836">
    <property type="entry name" value="Zn_knuckle_CX2CX4HX4C"/>
</dbReference>
<dbReference type="PANTHER" id="PTHR11903:SF11">
    <property type="entry name" value="ALPHA-DIOXYGENASE 1"/>
    <property type="match status" value="1"/>
</dbReference>
<dbReference type="CDD" id="cd01650">
    <property type="entry name" value="RT_nLTR_like"/>
    <property type="match status" value="1"/>
</dbReference>
<evidence type="ECO:0000256" key="12">
    <source>
        <dbReference type="ARBA" id="ARBA00023098"/>
    </source>
</evidence>
<dbReference type="GO" id="GO:0031408">
    <property type="term" value="P:oxylipin biosynthetic process"/>
    <property type="evidence" value="ECO:0007669"/>
    <property type="project" value="UniProtKB-KW"/>
</dbReference>
<keyword evidence="13" id="KW-0275">Fatty acid biosynthesis</keyword>
<dbReference type="Pfam" id="PF03372">
    <property type="entry name" value="Exo_endo_phos"/>
    <property type="match status" value="1"/>
</dbReference>
<keyword evidence="18" id="KW-1185">Reference proteome</keyword>
<dbReference type="EMBL" id="JAEFBK010000008">
    <property type="protein sequence ID" value="KAG7575585.1"/>
    <property type="molecule type" value="Genomic_DNA"/>
</dbReference>
<evidence type="ECO:0000256" key="14">
    <source>
        <dbReference type="PIRSR" id="PIRSR619791-2"/>
    </source>
</evidence>
<proteinExistence type="predicted"/>
<dbReference type="InterPro" id="IPR000477">
    <property type="entry name" value="RT_dom"/>
</dbReference>
<evidence type="ECO:0000256" key="7">
    <source>
        <dbReference type="ARBA" id="ARBA00022767"/>
    </source>
</evidence>
<keyword evidence="6 14" id="KW-0479">Metal-binding</keyword>
<dbReference type="InterPro" id="IPR005135">
    <property type="entry name" value="Endo/exonuclease/phosphatase"/>
</dbReference>
<dbReference type="InterPro" id="IPR034815">
    <property type="entry name" value="A_dioxygenase"/>
</dbReference>
<keyword evidence="7" id="KW-0925">Oxylipin biosynthesis</keyword>
<evidence type="ECO:0000256" key="15">
    <source>
        <dbReference type="SAM" id="MobiDB-lite"/>
    </source>
</evidence>
<evidence type="ECO:0000256" key="8">
    <source>
        <dbReference type="ARBA" id="ARBA00022832"/>
    </source>
</evidence>
<dbReference type="InterPro" id="IPR026960">
    <property type="entry name" value="RVT-Znf"/>
</dbReference>
<dbReference type="InterPro" id="IPR002156">
    <property type="entry name" value="RNaseH_domain"/>
</dbReference>
<organism evidence="17 18">
    <name type="scientific">Arabidopsis thaliana x Arabidopsis arenosa</name>
    <dbReference type="NCBI Taxonomy" id="1240361"/>
    <lineage>
        <taxon>Eukaryota</taxon>
        <taxon>Viridiplantae</taxon>
        <taxon>Streptophyta</taxon>
        <taxon>Embryophyta</taxon>
        <taxon>Tracheophyta</taxon>
        <taxon>Spermatophyta</taxon>
        <taxon>Magnoliopsida</taxon>
        <taxon>eudicotyledons</taxon>
        <taxon>Gunneridae</taxon>
        <taxon>Pentapetalae</taxon>
        <taxon>rosids</taxon>
        <taxon>malvids</taxon>
        <taxon>Brassicales</taxon>
        <taxon>Brassicaceae</taxon>
        <taxon>Camelineae</taxon>
        <taxon>Arabidopsis</taxon>
    </lineage>
</organism>
<evidence type="ECO:0000256" key="2">
    <source>
        <dbReference type="ARBA" id="ARBA00001970"/>
    </source>
</evidence>